<evidence type="ECO:0000313" key="4">
    <source>
        <dbReference type="Proteomes" id="UP001221898"/>
    </source>
</evidence>
<dbReference type="PANTHER" id="PTHR46013:SF4">
    <property type="entry name" value="B-CELL RECEPTOR CD22-RELATED"/>
    <property type="match status" value="1"/>
</dbReference>
<feature type="non-terminal residue" evidence="3">
    <location>
        <position position="200"/>
    </location>
</feature>
<feature type="domain" description="Ig-like" evidence="2">
    <location>
        <begin position="26"/>
        <end position="110"/>
    </location>
</feature>
<evidence type="ECO:0000256" key="1">
    <source>
        <dbReference type="SAM" id="SignalP"/>
    </source>
</evidence>
<gene>
    <name evidence="3" type="ORF">AAFF_G00430760</name>
</gene>
<sequence length="200" mass="21780">MLLQRYSIFVVLSLAMQVTLSVRYAPKSTSVSVNPSGGIVEGSAVTLTCNSDGNPPVQSYTWYKNRAITSSLKQSYTIKEVKPSDSGEYYCEAGNGIGTDRSPYEHLDVQYAPKSTSVSVNPSGEIVEGGAVTLICNSNAKPPVQRYTWYKNDRAITSWTGSEQSYTIKEVKPSDSGEYYCEAGNGIGTDTSPYKHLDVQ</sequence>
<dbReference type="InterPro" id="IPR003598">
    <property type="entry name" value="Ig_sub2"/>
</dbReference>
<dbReference type="Pfam" id="PF13927">
    <property type="entry name" value="Ig_3"/>
    <property type="match status" value="1"/>
</dbReference>
<dbReference type="Pfam" id="PF13895">
    <property type="entry name" value="Ig_2"/>
    <property type="match status" value="1"/>
</dbReference>
<dbReference type="InterPro" id="IPR007110">
    <property type="entry name" value="Ig-like_dom"/>
</dbReference>
<dbReference type="GO" id="GO:0098609">
    <property type="term" value="P:cell-cell adhesion"/>
    <property type="evidence" value="ECO:0007669"/>
    <property type="project" value="InterPro"/>
</dbReference>
<dbReference type="EMBL" id="JAINUG010000920">
    <property type="protein sequence ID" value="KAJ8361711.1"/>
    <property type="molecule type" value="Genomic_DNA"/>
</dbReference>
<keyword evidence="1" id="KW-0732">Signal</keyword>
<dbReference type="InterPro" id="IPR036179">
    <property type="entry name" value="Ig-like_dom_sf"/>
</dbReference>
<name>A0AAD7VXR5_9TELE</name>
<comment type="caution">
    <text evidence="3">The sequence shown here is derived from an EMBL/GenBank/DDBJ whole genome shotgun (WGS) entry which is preliminary data.</text>
</comment>
<dbReference type="Proteomes" id="UP001221898">
    <property type="component" value="Unassembled WGS sequence"/>
</dbReference>
<dbReference type="GO" id="GO:0016020">
    <property type="term" value="C:membrane"/>
    <property type="evidence" value="ECO:0007669"/>
    <property type="project" value="InterPro"/>
</dbReference>
<proteinExistence type="predicted"/>
<dbReference type="PRINTS" id="PR01474">
    <property type="entry name" value="VCAM1"/>
</dbReference>
<dbReference type="SUPFAM" id="SSF48726">
    <property type="entry name" value="Immunoglobulin"/>
    <property type="match status" value="2"/>
</dbReference>
<dbReference type="SMART" id="SM00408">
    <property type="entry name" value="IGc2"/>
    <property type="match status" value="2"/>
</dbReference>
<evidence type="ECO:0000259" key="2">
    <source>
        <dbReference type="PROSITE" id="PS50835"/>
    </source>
</evidence>
<dbReference type="PANTHER" id="PTHR46013">
    <property type="entry name" value="VASCULAR CELL ADHESION MOLECULE 1"/>
    <property type="match status" value="1"/>
</dbReference>
<dbReference type="AlphaFoldDB" id="A0AAD7VXR5"/>
<organism evidence="3 4">
    <name type="scientific">Aldrovandia affinis</name>
    <dbReference type="NCBI Taxonomy" id="143900"/>
    <lineage>
        <taxon>Eukaryota</taxon>
        <taxon>Metazoa</taxon>
        <taxon>Chordata</taxon>
        <taxon>Craniata</taxon>
        <taxon>Vertebrata</taxon>
        <taxon>Euteleostomi</taxon>
        <taxon>Actinopterygii</taxon>
        <taxon>Neopterygii</taxon>
        <taxon>Teleostei</taxon>
        <taxon>Notacanthiformes</taxon>
        <taxon>Halosauridae</taxon>
        <taxon>Aldrovandia</taxon>
    </lineage>
</organism>
<feature type="signal peptide" evidence="1">
    <location>
        <begin position="1"/>
        <end position="21"/>
    </location>
</feature>
<evidence type="ECO:0000313" key="3">
    <source>
        <dbReference type="EMBL" id="KAJ8361711.1"/>
    </source>
</evidence>
<dbReference type="PROSITE" id="PS50835">
    <property type="entry name" value="IG_LIKE"/>
    <property type="match status" value="2"/>
</dbReference>
<dbReference type="InterPro" id="IPR003989">
    <property type="entry name" value="VCAM-1"/>
</dbReference>
<protein>
    <recommendedName>
        <fullName evidence="2">Ig-like domain-containing protein</fullName>
    </recommendedName>
</protein>
<keyword evidence="4" id="KW-1185">Reference proteome</keyword>
<dbReference type="SMART" id="SM00409">
    <property type="entry name" value="IG"/>
    <property type="match status" value="2"/>
</dbReference>
<feature type="domain" description="Ig-like" evidence="2">
    <location>
        <begin position="113"/>
        <end position="200"/>
    </location>
</feature>
<dbReference type="Gene3D" id="2.60.40.10">
    <property type="entry name" value="Immunoglobulins"/>
    <property type="match status" value="2"/>
</dbReference>
<feature type="chain" id="PRO_5042162438" description="Ig-like domain-containing protein" evidence="1">
    <location>
        <begin position="22"/>
        <end position="200"/>
    </location>
</feature>
<accession>A0AAD7VXR5</accession>
<dbReference type="InterPro" id="IPR003599">
    <property type="entry name" value="Ig_sub"/>
</dbReference>
<reference evidence="3" key="1">
    <citation type="journal article" date="2023" name="Science">
        <title>Genome structures resolve the early diversification of teleost fishes.</title>
        <authorList>
            <person name="Parey E."/>
            <person name="Louis A."/>
            <person name="Montfort J."/>
            <person name="Bouchez O."/>
            <person name="Roques C."/>
            <person name="Iampietro C."/>
            <person name="Lluch J."/>
            <person name="Castinel A."/>
            <person name="Donnadieu C."/>
            <person name="Desvignes T."/>
            <person name="Floi Bucao C."/>
            <person name="Jouanno E."/>
            <person name="Wen M."/>
            <person name="Mejri S."/>
            <person name="Dirks R."/>
            <person name="Jansen H."/>
            <person name="Henkel C."/>
            <person name="Chen W.J."/>
            <person name="Zahm M."/>
            <person name="Cabau C."/>
            <person name="Klopp C."/>
            <person name="Thompson A.W."/>
            <person name="Robinson-Rechavi M."/>
            <person name="Braasch I."/>
            <person name="Lecointre G."/>
            <person name="Bobe J."/>
            <person name="Postlethwait J.H."/>
            <person name="Berthelot C."/>
            <person name="Roest Crollius H."/>
            <person name="Guiguen Y."/>
        </authorList>
    </citation>
    <scope>NUCLEOTIDE SEQUENCE</scope>
    <source>
        <strain evidence="3">NC1722</strain>
    </source>
</reference>
<dbReference type="InterPro" id="IPR013783">
    <property type="entry name" value="Ig-like_fold"/>
</dbReference>